<name>A0A2M9ZRN7_9LEPT</name>
<dbReference type="OrthoDB" id="9764666at2"/>
<protein>
    <recommendedName>
        <fullName evidence="3">Alginate export domain-containing protein</fullName>
    </recommendedName>
</protein>
<organism evidence="5 7">
    <name type="scientific">Leptospira perolatii</name>
    <dbReference type="NCBI Taxonomy" id="2023191"/>
    <lineage>
        <taxon>Bacteria</taxon>
        <taxon>Pseudomonadati</taxon>
        <taxon>Spirochaetota</taxon>
        <taxon>Spirochaetia</taxon>
        <taxon>Leptospirales</taxon>
        <taxon>Leptospiraceae</taxon>
        <taxon>Leptospira</taxon>
    </lineage>
</organism>
<evidence type="ECO:0000256" key="1">
    <source>
        <dbReference type="SAM" id="MobiDB-lite"/>
    </source>
</evidence>
<keyword evidence="6" id="KW-1185">Reference proteome</keyword>
<comment type="caution">
    <text evidence="5">The sequence shown here is derived from an EMBL/GenBank/DDBJ whole genome shotgun (WGS) entry which is preliminary data.</text>
</comment>
<accession>A0A2M9ZRN7</accession>
<dbReference type="Gene3D" id="2.40.160.100">
    <property type="match status" value="1"/>
</dbReference>
<evidence type="ECO:0000256" key="2">
    <source>
        <dbReference type="SAM" id="SignalP"/>
    </source>
</evidence>
<dbReference type="InterPro" id="IPR053728">
    <property type="entry name" value="Alginate_Permeability_Chnl"/>
</dbReference>
<feature type="region of interest" description="Disordered" evidence="1">
    <location>
        <begin position="27"/>
        <end position="67"/>
    </location>
</feature>
<evidence type="ECO:0000313" key="6">
    <source>
        <dbReference type="Proteomes" id="UP000231962"/>
    </source>
</evidence>
<reference evidence="6 7" key="1">
    <citation type="submission" date="2017-07" db="EMBL/GenBank/DDBJ databases">
        <title>Leptospira spp. isolated from tropical soils.</title>
        <authorList>
            <person name="Thibeaux R."/>
            <person name="Iraola G."/>
            <person name="Ferres I."/>
            <person name="Bierque E."/>
            <person name="Girault D."/>
            <person name="Soupe-Gilbert M.-E."/>
            <person name="Picardeau M."/>
            <person name="Goarant C."/>
        </authorList>
    </citation>
    <scope>NUCLEOTIDE SEQUENCE [LARGE SCALE GENOMIC DNA]</scope>
    <source>
        <strain evidence="5 7">FH1-B-B1</strain>
        <strain evidence="4 6">FH1-B-C1</strain>
    </source>
</reference>
<dbReference type="EMBL" id="NPDZ01000001">
    <property type="protein sequence ID" value="PJZ74740.1"/>
    <property type="molecule type" value="Genomic_DNA"/>
</dbReference>
<gene>
    <name evidence="4" type="ORF">CH360_01455</name>
    <name evidence="5" type="ORF">CH373_01455</name>
</gene>
<feature type="domain" description="Alginate export" evidence="3">
    <location>
        <begin position="70"/>
        <end position="210"/>
    </location>
</feature>
<feature type="chain" id="PRO_5014741383" description="Alginate export domain-containing protein" evidence="2">
    <location>
        <begin position="27"/>
        <end position="588"/>
    </location>
</feature>
<dbReference type="EMBL" id="NPDY01000001">
    <property type="protein sequence ID" value="PJZ71207.1"/>
    <property type="molecule type" value="Genomic_DNA"/>
</dbReference>
<dbReference type="Proteomes" id="UP000231962">
    <property type="component" value="Unassembled WGS sequence"/>
</dbReference>
<feature type="signal peptide" evidence="2">
    <location>
        <begin position="1"/>
        <end position="26"/>
    </location>
</feature>
<dbReference type="Pfam" id="PF13372">
    <property type="entry name" value="Alginate_exp"/>
    <property type="match status" value="2"/>
</dbReference>
<keyword evidence="2" id="KW-0732">Signal</keyword>
<sequence>MRKRKKILENIAYALLVATVPFGALSAQEEPKKDPAGQTGAQETPQTPAVVPAPTTPPPEKKKPWSEGFTLGATLRFRPEVKINYDFDRNKNDNVEFVGQKIQFWMEKELSENTKARVVLQDTRLWGAEKGSITGLNTANDTTKQSTDIREAWIESKNLIGPIALQAGRQIMRYGDERLVGSLDWTNVGRSFDGFRLKWDEKTFSSHAWVMSLGEKHSDIAGNSSSLGKRNVYPAQFTCTNGSKTPCTVGPDVQKQELGDAYFTGFYNTFKPSDQFHFDLYYLGVSKQYIPTNNAAALTLPTTVAGQNRNQRTDNLNTFGIRITNRTQKDKKALTAFDYTFEYAAQTGTTGQYVNPGWDILNTGITKTDPLTGTTYRQSLYREKQVYDAFAFAADLGYTFGQFRLGAEYNIGSGDPNRKDGSVSTFSNLFHTNHSFYGEADQVSWVNMVAKSANISYDAKEMGKLRIAYWVIDKHKRQDGWYDVAGNLKEGASTESIGNNRFDAGAPSVKGAGDNRGAGFLGNRLFRELDIIYAVKYKDIQWQFGYSWIFAGDSVGRKVNDPTIVAQARTSSFLPQAQFAYLMMTYAF</sequence>
<evidence type="ECO:0000313" key="5">
    <source>
        <dbReference type="EMBL" id="PJZ74740.1"/>
    </source>
</evidence>
<dbReference type="Proteomes" id="UP000231990">
    <property type="component" value="Unassembled WGS sequence"/>
</dbReference>
<feature type="compositionally biased region" description="Low complexity" evidence="1">
    <location>
        <begin position="43"/>
        <end position="53"/>
    </location>
</feature>
<evidence type="ECO:0000313" key="4">
    <source>
        <dbReference type="EMBL" id="PJZ71207.1"/>
    </source>
</evidence>
<dbReference type="AlphaFoldDB" id="A0A2M9ZRN7"/>
<dbReference type="InterPro" id="IPR025388">
    <property type="entry name" value="Alginate_export_dom"/>
</dbReference>
<dbReference type="RefSeq" id="WP_100712149.1">
    <property type="nucleotide sequence ID" value="NZ_NPDY01000001.1"/>
</dbReference>
<evidence type="ECO:0000259" key="3">
    <source>
        <dbReference type="Pfam" id="PF13372"/>
    </source>
</evidence>
<feature type="domain" description="Alginate export" evidence="3">
    <location>
        <begin position="261"/>
        <end position="558"/>
    </location>
</feature>
<proteinExistence type="predicted"/>
<evidence type="ECO:0000313" key="7">
    <source>
        <dbReference type="Proteomes" id="UP000231990"/>
    </source>
</evidence>